<dbReference type="RefSeq" id="WP_155646581.1">
    <property type="nucleotide sequence ID" value="NZ_JBKAMQ010000002.1"/>
</dbReference>
<organism evidence="2 3">
    <name type="scientific">Xanthomonas translucens pv. translucens</name>
    <dbReference type="NCBI Taxonomy" id="134875"/>
    <lineage>
        <taxon>Bacteria</taxon>
        <taxon>Pseudomonadati</taxon>
        <taxon>Pseudomonadota</taxon>
        <taxon>Gammaproteobacteria</taxon>
        <taxon>Lysobacterales</taxon>
        <taxon>Lysobacteraceae</taxon>
        <taxon>Xanthomonas</taxon>
        <taxon>Xanthomonas translucens group</taxon>
    </lineage>
</organism>
<reference evidence="2 3" key="1">
    <citation type="submission" date="2024-12" db="EMBL/GenBank/DDBJ databases">
        <authorList>
            <person name="Alaofin S."/>
            <person name="Velasco D."/>
            <person name="Li D."/>
            <person name="Baldwin T."/>
            <person name="Liu Z."/>
            <person name="Schachterle J.K."/>
        </authorList>
    </citation>
    <scope>NUCLEOTIDE SEQUENCE [LARGE SCALE GENOMIC DNA]</scope>
    <source>
        <strain evidence="2 3">B1</strain>
    </source>
</reference>
<gene>
    <name evidence="2" type="ORF">ACK3FC_19615</name>
</gene>
<evidence type="ECO:0000313" key="3">
    <source>
        <dbReference type="Proteomes" id="UP001635788"/>
    </source>
</evidence>
<proteinExistence type="predicted"/>
<feature type="compositionally biased region" description="Basic and acidic residues" evidence="1">
    <location>
        <begin position="176"/>
        <end position="186"/>
    </location>
</feature>
<accession>A0ABW9L0S8</accession>
<dbReference type="EMBL" id="JBKAMQ010000002">
    <property type="protein sequence ID" value="MFN6509349.1"/>
    <property type="molecule type" value="Genomic_DNA"/>
</dbReference>
<evidence type="ECO:0008006" key="4">
    <source>
        <dbReference type="Google" id="ProtNLM"/>
    </source>
</evidence>
<name>A0ABW9L0S8_XANCT</name>
<sequence length="186" mass="20107">MAKKLICEVKGLDAEGKWSVSYGVRGVKWSHPSVVDDVVGDFERTKDAIGASFFVPSADELKDWVNGGGLLLPPTIKHDARAVRAEKMDFITSCVPKYFDDYNRISVCSIQILDAKGNPVPGLPISYLIFSPSGGGEVKLVVGKSLMDETLSMLAKFLAAKRKPASIVQGGNSPSNDRKAKGFDMK</sequence>
<keyword evidence="3" id="KW-1185">Reference proteome</keyword>
<dbReference type="Proteomes" id="UP001635788">
    <property type="component" value="Unassembled WGS sequence"/>
</dbReference>
<evidence type="ECO:0000256" key="1">
    <source>
        <dbReference type="SAM" id="MobiDB-lite"/>
    </source>
</evidence>
<protein>
    <recommendedName>
        <fullName evidence="4">START domain-containing protein</fullName>
    </recommendedName>
</protein>
<comment type="caution">
    <text evidence="2">The sequence shown here is derived from an EMBL/GenBank/DDBJ whole genome shotgun (WGS) entry which is preliminary data.</text>
</comment>
<feature type="region of interest" description="Disordered" evidence="1">
    <location>
        <begin position="163"/>
        <end position="186"/>
    </location>
</feature>
<evidence type="ECO:0000313" key="2">
    <source>
        <dbReference type="EMBL" id="MFN6509349.1"/>
    </source>
</evidence>